<protein>
    <submittedName>
        <fullName evidence="6">Uncharacterized protein</fullName>
    </submittedName>
</protein>
<organism evidence="6 7">
    <name type="scientific">Monilinia vaccinii-corymbosi</name>
    <dbReference type="NCBI Taxonomy" id="61207"/>
    <lineage>
        <taxon>Eukaryota</taxon>
        <taxon>Fungi</taxon>
        <taxon>Dikarya</taxon>
        <taxon>Ascomycota</taxon>
        <taxon>Pezizomycotina</taxon>
        <taxon>Leotiomycetes</taxon>
        <taxon>Helotiales</taxon>
        <taxon>Sclerotiniaceae</taxon>
        <taxon>Monilinia</taxon>
    </lineage>
</organism>
<evidence type="ECO:0000256" key="1">
    <source>
        <dbReference type="ARBA" id="ARBA00004141"/>
    </source>
</evidence>
<name>A0A8A3P5C4_9HELO</name>
<dbReference type="Gene3D" id="1.20.58.340">
    <property type="entry name" value="Magnesium transport protein CorA, transmembrane region"/>
    <property type="match status" value="1"/>
</dbReference>
<feature type="transmembrane region" description="Helical" evidence="5">
    <location>
        <begin position="119"/>
        <end position="139"/>
    </location>
</feature>
<evidence type="ECO:0000256" key="4">
    <source>
        <dbReference type="ARBA" id="ARBA00023136"/>
    </source>
</evidence>
<evidence type="ECO:0000313" key="6">
    <source>
        <dbReference type="EMBL" id="QSZ32130.1"/>
    </source>
</evidence>
<dbReference type="EMBL" id="CP063407">
    <property type="protein sequence ID" value="QSZ32130.1"/>
    <property type="molecule type" value="Genomic_DNA"/>
</dbReference>
<comment type="subcellular location">
    <subcellularLocation>
        <location evidence="1">Membrane</location>
        <topology evidence="1">Multi-pass membrane protein</topology>
    </subcellularLocation>
</comment>
<keyword evidence="3 5" id="KW-1133">Transmembrane helix</keyword>
<evidence type="ECO:0000256" key="2">
    <source>
        <dbReference type="ARBA" id="ARBA00022692"/>
    </source>
</evidence>
<evidence type="ECO:0000256" key="3">
    <source>
        <dbReference type="ARBA" id="ARBA00022989"/>
    </source>
</evidence>
<dbReference type="AlphaFoldDB" id="A0A8A3P5C4"/>
<evidence type="ECO:0000256" key="5">
    <source>
        <dbReference type="SAM" id="Phobius"/>
    </source>
</evidence>
<reference evidence="6" key="1">
    <citation type="submission" date="2020-10" db="EMBL/GenBank/DDBJ databases">
        <title>Genome Sequence of Monilinia vaccinii-corymbosi Sheds Light on Mummy Berry Disease Infection of Blueberry and Mating Type.</title>
        <authorList>
            <person name="Yow A.G."/>
            <person name="Zhang Y."/>
            <person name="Bansal K."/>
            <person name="Eacker S.M."/>
            <person name="Sullivan S."/>
            <person name="Liachko I."/>
            <person name="Cubeta M.A."/>
            <person name="Rollins J.A."/>
            <person name="Ashrafi H."/>
        </authorList>
    </citation>
    <scope>NUCLEOTIDE SEQUENCE</scope>
    <source>
        <strain evidence="6">RL-1</strain>
    </source>
</reference>
<keyword evidence="7" id="KW-1185">Reference proteome</keyword>
<gene>
    <name evidence="6" type="ORF">DSL72_001699</name>
</gene>
<accession>A0A8A3P5C4</accession>
<dbReference type="SUPFAM" id="SSF144083">
    <property type="entry name" value="Magnesium transport protein CorA, transmembrane region"/>
    <property type="match status" value="1"/>
</dbReference>
<dbReference type="InterPro" id="IPR045863">
    <property type="entry name" value="CorA_TM1_TM2"/>
</dbReference>
<dbReference type="GO" id="GO:0046873">
    <property type="term" value="F:metal ion transmembrane transporter activity"/>
    <property type="evidence" value="ECO:0007669"/>
    <property type="project" value="InterPro"/>
</dbReference>
<proteinExistence type="predicted"/>
<dbReference type="GO" id="GO:0016020">
    <property type="term" value="C:membrane"/>
    <property type="evidence" value="ECO:0007669"/>
    <property type="project" value="UniProtKB-SubCell"/>
</dbReference>
<dbReference type="InterPro" id="IPR002523">
    <property type="entry name" value="MgTranspt_CorA/ZnTranspt_ZntB"/>
</dbReference>
<keyword evidence="4 5" id="KW-0472">Membrane</keyword>
<sequence>MSYGRPVQYHDTTELDLNMETPSPFNQSSPNNPRGIHGLLFRESLALIEERLDVFRDINDRATYLENWNLRNIDTNKDRQETAVYAFTIVTIIFLPLSTVASILGMNTNDVRNMDLTQWLFWVIAIPLTLIIIALVLIWSNEWHNFCSGISNLWGKKTKRTFARLPEDYTRVEPRTRLSIAPAPPPPGLVPRLRKSHTLFGGEGYMPRGY</sequence>
<evidence type="ECO:0000313" key="7">
    <source>
        <dbReference type="Proteomes" id="UP000672032"/>
    </source>
</evidence>
<feature type="transmembrane region" description="Helical" evidence="5">
    <location>
        <begin position="83"/>
        <end position="107"/>
    </location>
</feature>
<dbReference type="Pfam" id="PF01544">
    <property type="entry name" value="CorA"/>
    <property type="match status" value="1"/>
</dbReference>
<keyword evidence="2 5" id="KW-0812">Transmembrane</keyword>
<dbReference type="OrthoDB" id="5286874at2759"/>
<dbReference type="Proteomes" id="UP000672032">
    <property type="component" value="Chromosome 3"/>
</dbReference>